<gene>
    <name evidence="5" type="ORF">KME60_10815</name>
</gene>
<keyword evidence="3" id="KW-0045">Antibiotic biosynthesis</keyword>
<evidence type="ECO:0000256" key="2">
    <source>
        <dbReference type="ARBA" id="ARBA00023002"/>
    </source>
</evidence>
<dbReference type="Proteomes" id="UP000729701">
    <property type="component" value="Unassembled WGS sequence"/>
</dbReference>
<dbReference type="Gene3D" id="3.60.130.10">
    <property type="entry name" value="Clavaminate synthase-like"/>
    <property type="match status" value="1"/>
</dbReference>
<dbReference type="EMBL" id="JAHHGZ010000009">
    <property type="protein sequence ID" value="MBW4667897.1"/>
    <property type="molecule type" value="Genomic_DNA"/>
</dbReference>
<dbReference type="PANTHER" id="PTHR10696">
    <property type="entry name" value="GAMMA-BUTYROBETAINE HYDROXYLASE-RELATED"/>
    <property type="match status" value="1"/>
</dbReference>
<reference evidence="5" key="2">
    <citation type="journal article" date="2022" name="Microbiol. Resour. Announc.">
        <title>Metagenome Sequencing to Explore Phylogenomics of Terrestrial Cyanobacteria.</title>
        <authorList>
            <person name="Ward R.D."/>
            <person name="Stajich J.E."/>
            <person name="Johansen J.R."/>
            <person name="Huntemann M."/>
            <person name="Clum A."/>
            <person name="Foster B."/>
            <person name="Foster B."/>
            <person name="Roux S."/>
            <person name="Palaniappan K."/>
            <person name="Varghese N."/>
            <person name="Mukherjee S."/>
            <person name="Reddy T.B.K."/>
            <person name="Daum C."/>
            <person name="Copeland A."/>
            <person name="Chen I.A."/>
            <person name="Ivanova N.N."/>
            <person name="Kyrpides N.C."/>
            <person name="Shapiro N."/>
            <person name="Eloe-Fadrosh E.A."/>
            <person name="Pietrasiak N."/>
        </authorList>
    </citation>
    <scope>NUCLEOTIDE SEQUENCE</scope>
    <source>
        <strain evidence="5">GSE-NOS-MK-12-04C</strain>
    </source>
</reference>
<sequence length="352" mass="41034">MKNQEFQSGIKNSWATIKKNKPKAISFSQEKLVEVSHIEKGTILPLLVKPNVEDLSLPNWAKNNRNFIEENLLQYGGILFRNFNINTQADFEQFINSVSSKLMPYMEAATPRTKLNEKIYTSTEFPPDEVIALHNELSYVVTWPMKIWFFCLQPSAWGGETPIADVRKVFQRIDPKIRERFQQKGWMLVRNFGDGFGLPWQTSFHTTDKAVMEEYCRNSGIAFEWKDSTHLKTWQIRPAIAEHPKTGEMVWFNHIVFWHVSSLEPQLREILLAEFKEEELPYNTYYGDGSPIEASIIDQIRTAYLQETIIFPWQQGDILMLDNMLIAHGRKPYKGTRKILVTMGEPIDRKNI</sequence>
<dbReference type="AlphaFoldDB" id="A0A951QMZ9"/>
<comment type="caution">
    <text evidence="5">The sequence shown here is derived from an EMBL/GenBank/DDBJ whole genome shotgun (WGS) entry which is preliminary data.</text>
</comment>
<evidence type="ECO:0000256" key="3">
    <source>
        <dbReference type="ARBA" id="ARBA00023194"/>
    </source>
</evidence>
<dbReference type="InterPro" id="IPR042098">
    <property type="entry name" value="TauD-like_sf"/>
</dbReference>
<accession>A0A951QMZ9</accession>
<comment type="cofactor">
    <cofactor evidence="1">
        <name>Fe(2+)</name>
        <dbReference type="ChEBI" id="CHEBI:29033"/>
    </cofactor>
</comment>
<evidence type="ECO:0000259" key="4">
    <source>
        <dbReference type="Pfam" id="PF02668"/>
    </source>
</evidence>
<dbReference type="SUPFAM" id="SSF51197">
    <property type="entry name" value="Clavaminate synthase-like"/>
    <property type="match status" value="1"/>
</dbReference>
<organism evidence="5 6">
    <name type="scientific">Cyanomargarita calcarea GSE-NOS-MK-12-04C</name>
    <dbReference type="NCBI Taxonomy" id="2839659"/>
    <lineage>
        <taxon>Bacteria</taxon>
        <taxon>Bacillati</taxon>
        <taxon>Cyanobacteriota</taxon>
        <taxon>Cyanophyceae</taxon>
        <taxon>Nostocales</taxon>
        <taxon>Cyanomargaritaceae</taxon>
        <taxon>Cyanomargarita</taxon>
    </lineage>
</organism>
<protein>
    <submittedName>
        <fullName evidence="5">TauD/TfdA family dioxygenase</fullName>
    </submittedName>
</protein>
<dbReference type="GO" id="GO:0017000">
    <property type="term" value="P:antibiotic biosynthetic process"/>
    <property type="evidence" value="ECO:0007669"/>
    <property type="project" value="UniProtKB-KW"/>
</dbReference>
<proteinExistence type="predicted"/>
<reference evidence="5" key="1">
    <citation type="submission" date="2021-05" db="EMBL/GenBank/DDBJ databases">
        <authorList>
            <person name="Pietrasiak N."/>
            <person name="Ward R."/>
            <person name="Stajich J.E."/>
            <person name="Kurbessoian T."/>
        </authorList>
    </citation>
    <scope>NUCLEOTIDE SEQUENCE</scope>
    <source>
        <strain evidence="5">GSE-NOS-MK-12-04C</strain>
    </source>
</reference>
<name>A0A951QMZ9_9CYAN</name>
<evidence type="ECO:0000313" key="5">
    <source>
        <dbReference type="EMBL" id="MBW4667897.1"/>
    </source>
</evidence>
<dbReference type="InterPro" id="IPR050411">
    <property type="entry name" value="AlphaKG_dependent_hydroxylases"/>
</dbReference>
<dbReference type="InterPro" id="IPR003819">
    <property type="entry name" value="TauD/TfdA-like"/>
</dbReference>
<evidence type="ECO:0000256" key="1">
    <source>
        <dbReference type="ARBA" id="ARBA00001954"/>
    </source>
</evidence>
<keyword evidence="5" id="KW-0223">Dioxygenase</keyword>
<dbReference type="PANTHER" id="PTHR10696:SF56">
    <property type="entry name" value="TAUD_TFDA-LIKE DOMAIN-CONTAINING PROTEIN"/>
    <property type="match status" value="1"/>
</dbReference>
<feature type="domain" description="TauD/TfdA-like" evidence="4">
    <location>
        <begin position="50"/>
        <end position="342"/>
    </location>
</feature>
<dbReference type="Pfam" id="PF02668">
    <property type="entry name" value="TauD"/>
    <property type="match status" value="1"/>
</dbReference>
<evidence type="ECO:0000313" key="6">
    <source>
        <dbReference type="Proteomes" id="UP000729701"/>
    </source>
</evidence>
<dbReference type="GO" id="GO:0051213">
    <property type="term" value="F:dioxygenase activity"/>
    <property type="evidence" value="ECO:0007669"/>
    <property type="project" value="UniProtKB-KW"/>
</dbReference>
<keyword evidence="2" id="KW-0560">Oxidoreductase</keyword>